<name>A0ABV1EHK6_9FIRM</name>
<evidence type="ECO:0000256" key="1">
    <source>
        <dbReference type="SAM" id="MobiDB-lite"/>
    </source>
</evidence>
<dbReference type="RefSeq" id="WP_349115991.1">
    <property type="nucleotide sequence ID" value="NZ_JBBNFM010000005.1"/>
</dbReference>
<keyword evidence="3" id="KW-1185">Reference proteome</keyword>
<dbReference type="Pfam" id="PF08876">
    <property type="entry name" value="DUF1836"/>
    <property type="match status" value="1"/>
</dbReference>
<proteinExistence type="predicted"/>
<organism evidence="2 3">
    <name type="scientific">Coprococcus ammoniilyticus</name>
    <dbReference type="NCBI Taxonomy" id="2981785"/>
    <lineage>
        <taxon>Bacteria</taxon>
        <taxon>Bacillati</taxon>
        <taxon>Bacillota</taxon>
        <taxon>Clostridia</taxon>
        <taxon>Lachnospirales</taxon>
        <taxon>Lachnospiraceae</taxon>
        <taxon>Coprococcus</taxon>
    </lineage>
</organism>
<evidence type="ECO:0000313" key="3">
    <source>
        <dbReference type="Proteomes" id="UP001482186"/>
    </source>
</evidence>
<sequence>MNKNITRRKKLLQIATSLSYIDPDEIPEIDLYMDQLTTFMEDKLNANKRSEDDKTMTKTMINNYTKNNLLPPPDKKRYSKDHLIMLLYIYYLKNFVSITDIQTLLAPMNNNDCYNGESPVNIEEVYRKLFNYEIDNYNDIIKSILSTYDKASDMYDPETDAYLHDMCMVSMLSVDVYVKKKCIEHLIDDMHSVQEQTLKQNAQKAKTAEKVTANSKTKATENTKANRTTTGSKNSGR</sequence>
<dbReference type="PANTHER" id="PTHR40056">
    <property type="entry name" value="HYPOTHETICAL CYTOSOLIC PROTEIN"/>
    <property type="match status" value="1"/>
</dbReference>
<dbReference type="InterPro" id="IPR009061">
    <property type="entry name" value="DNA-bd_dom_put_sf"/>
</dbReference>
<protein>
    <submittedName>
        <fullName evidence="2">DUF1836 domain-containing protein</fullName>
    </submittedName>
</protein>
<gene>
    <name evidence="2" type="ORF">AAAT04_08405</name>
</gene>
<feature type="region of interest" description="Disordered" evidence="1">
    <location>
        <begin position="198"/>
        <end position="237"/>
    </location>
</feature>
<reference evidence="2 3" key="1">
    <citation type="submission" date="2024-04" db="EMBL/GenBank/DDBJ databases">
        <title>Human intestinal bacterial collection.</title>
        <authorList>
            <person name="Pauvert C."/>
            <person name="Hitch T.C.A."/>
            <person name="Clavel T."/>
        </authorList>
    </citation>
    <scope>NUCLEOTIDE SEQUENCE [LARGE SCALE GENOMIC DNA]</scope>
    <source>
        <strain evidence="2 3">CLA-AA-H141</strain>
    </source>
</reference>
<comment type="caution">
    <text evidence="2">The sequence shown here is derived from an EMBL/GenBank/DDBJ whole genome shotgun (WGS) entry which is preliminary data.</text>
</comment>
<dbReference type="Proteomes" id="UP001482186">
    <property type="component" value="Unassembled WGS sequence"/>
</dbReference>
<dbReference type="InterPro" id="IPR014975">
    <property type="entry name" value="DUF1836"/>
</dbReference>
<accession>A0ABV1EHK6</accession>
<dbReference type="SUPFAM" id="SSF46955">
    <property type="entry name" value="Putative DNA-binding domain"/>
    <property type="match status" value="1"/>
</dbReference>
<dbReference type="EMBL" id="JBBNFM010000005">
    <property type="protein sequence ID" value="MEQ2454063.1"/>
    <property type="molecule type" value="Genomic_DNA"/>
</dbReference>
<evidence type="ECO:0000313" key="2">
    <source>
        <dbReference type="EMBL" id="MEQ2454063.1"/>
    </source>
</evidence>
<feature type="compositionally biased region" description="Polar residues" evidence="1">
    <location>
        <begin position="212"/>
        <end position="237"/>
    </location>
</feature>
<dbReference type="PANTHER" id="PTHR40056:SF1">
    <property type="entry name" value="DUF1836 DOMAIN-CONTAINING PROTEIN"/>
    <property type="match status" value="1"/>
</dbReference>